<comment type="caution">
    <text evidence="2">The sequence shown here is derived from an EMBL/GenBank/DDBJ whole genome shotgun (WGS) entry which is preliminary data.</text>
</comment>
<evidence type="ECO:0000313" key="1">
    <source>
        <dbReference type="EMBL" id="MBC2477046.1"/>
    </source>
</evidence>
<dbReference type="OMA" id="KWIHGKE"/>
<evidence type="ECO:0000313" key="2">
    <source>
        <dbReference type="EMBL" id="MBF7807837.1"/>
    </source>
</evidence>
<reference evidence="2" key="2">
    <citation type="submission" date="2020-11" db="EMBL/GenBank/DDBJ databases">
        <authorList>
            <person name="Thieme N."/>
            <person name="Liebl W."/>
            <person name="Zverlov V."/>
        </authorList>
    </citation>
    <scope>NUCLEOTIDE SEQUENCE</scope>
    <source>
        <strain evidence="2">NT08</strain>
    </source>
</reference>
<name>A0A1S8QVX4_CLOBE</name>
<proteinExistence type="predicted"/>
<dbReference type="Proteomes" id="UP001194098">
    <property type="component" value="Unassembled WGS sequence"/>
</dbReference>
<evidence type="ECO:0000313" key="3">
    <source>
        <dbReference type="Proteomes" id="UP000631418"/>
    </source>
</evidence>
<accession>A0A1S8QVX4</accession>
<reference evidence="1" key="1">
    <citation type="submission" date="2020-04" db="EMBL/GenBank/DDBJ databases">
        <authorList>
            <person name="Brown S."/>
        </authorList>
    </citation>
    <scope>NUCLEOTIDE SEQUENCE</scope>
    <source>
        <strain evidence="1">DJ015</strain>
    </source>
</reference>
<dbReference type="Proteomes" id="UP000631418">
    <property type="component" value="Unassembled WGS sequence"/>
</dbReference>
<organism evidence="2 3">
    <name type="scientific">Clostridium beijerinckii</name>
    <name type="common">Clostridium MP</name>
    <dbReference type="NCBI Taxonomy" id="1520"/>
    <lineage>
        <taxon>Bacteria</taxon>
        <taxon>Bacillati</taxon>
        <taxon>Bacillota</taxon>
        <taxon>Clostridia</taxon>
        <taxon>Eubacteriales</taxon>
        <taxon>Clostridiaceae</taxon>
        <taxon>Clostridium</taxon>
    </lineage>
</organism>
<dbReference type="AlphaFoldDB" id="A0A1S8QVX4"/>
<dbReference type="EMBL" id="JADOEF010000001">
    <property type="protein sequence ID" value="MBF7807837.1"/>
    <property type="molecule type" value="Genomic_DNA"/>
</dbReference>
<sequence length="251" mass="29891">MSYNIIREQKITINNIFYKILVGKVSKVWEVYNSFNYWENVISRNKTIRGHMFMQKPPTERSIYFHTLIFGNNNGINNIWGYFPNRKCLIGYLQYSFLQEAFYKWIYGKEKLITRIPHLTVDKIIREGEKLKKIDKEVASNMRRDYDFLSSLWNIPSEKAQARLDKFPAEFNKKWMGDNTEFLYIKIFKTPEELGEFVISSSLLTNTKEELENRIGMSIDEWEDICKNAISDPNKGEVFREILLKKLSEVF</sequence>
<protein>
    <submittedName>
        <fullName evidence="2">Uncharacterized protein</fullName>
    </submittedName>
</protein>
<reference evidence="1" key="3">
    <citation type="journal article" date="2022" name="Nat. Biotechnol.">
        <title>Carbon-negative production of acetone and isopropanol by gas fermentation at industrial pilot scale.</title>
        <authorList>
            <person name="Liew F.E."/>
            <person name="Nogle R."/>
            <person name="Abdalla T."/>
            <person name="Rasor B.J."/>
            <person name="Canter C."/>
            <person name="Jensen R.O."/>
            <person name="Wang L."/>
            <person name="Strutz J."/>
            <person name="Chirania P."/>
            <person name="De Tissera S."/>
            <person name="Mueller A.P."/>
            <person name="Ruan Z."/>
            <person name="Gao A."/>
            <person name="Tran L."/>
            <person name="Engle N.L."/>
            <person name="Bromley J.C."/>
            <person name="Daniell J."/>
            <person name="Conrado R."/>
            <person name="Tschaplinski T.J."/>
            <person name="Giannone R.J."/>
            <person name="Hettich R.L."/>
            <person name="Karim A.S."/>
            <person name="Simpson S.D."/>
            <person name="Brown S.D."/>
            <person name="Leang C."/>
            <person name="Jewett M.C."/>
            <person name="Kopke M."/>
        </authorList>
    </citation>
    <scope>NUCLEOTIDE SEQUENCE</scope>
    <source>
        <strain evidence="1">DJ015</strain>
    </source>
</reference>
<dbReference type="EMBL" id="JABAGV010000073">
    <property type="protein sequence ID" value="MBC2477046.1"/>
    <property type="molecule type" value="Genomic_DNA"/>
</dbReference>
<gene>
    <name evidence="1" type="ORF">HGI39_20540</name>
    <name evidence="2" type="ORF">IS491_03830</name>
</gene>